<dbReference type="OrthoDB" id="6381640at2759"/>
<dbReference type="SUPFAM" id="SSF49695">
    <property type="entry name" value="gamma-Crystallin-like"/>
    <property type="match status" value="1"/>
</dbReference>
<evidence type="ECO:0000256" key="1">
    <source>
        <dbReference type="SAM" id="SignalP"/>
    </source>
</evidence>
<proteinExistence type="predicted"/>
<dbReference type="GeneID" id="108668316"/>
<keyword evidence="2" id="KW-1185">Reference proteome</keyword>
<sequence length="240" mass="26827">MKSFMHFLALAAAVSCVVGQIIDYPDLRYLKAYTSTDPHATPAHEFLDSCPDLGVLGLDNVIKRVCLTGHWLLYSSISYAGNGTRYRGINTCYNLSTSTSISSLRYAGSPYGIDDVYFNLYNTSDYGGNEFKGNTNTETVVALDMEVSSLIISGQSPWTFFTGLKFTGQSACVHPIYSYSNNGISMHYYYELSITNLGLPDNSIRSVARGCLSNNVYRNELQQFQQRPQEDIEKTIRRED</sequence>
<dbReference type="Proteomes" id="UP000694843">
    <property type="component" value="Unplaced"/>
</dbReference>
<dbReference type="PROSITE" id="PS51257">
    <property type="entry name" value="PROKAR_LIPOPROTEIN"/>
    <property type="match status" value="1"/>
</dbReference>
<evidence type="ECO:0000313" key="2">
    <source>
        <dbReference type="Proteomes" id="UP000694843"/>
    </source>
</evidence>
<organism evidence="2 3">
    <name type="scientific">Hyalella azteca</name>
    <name type="common">Amphipod</name>
    <dbReference type="NCBI Taxonomy" id="294128"/>
    <lineage>
        <taxon>Eukaryota</taxon>
        <taxon>Metazoa</taxon>
        <taxon>Ecdysozoa</taxon>
        <taxon>Arthropoda</taxon>
        <taxon>Crustacea</taxon>
        <taxon>Multicrustacea</taxon>
        <taxon>Malacostraca</taxon>
        <taxon>Eumalacostraca</taxon>
        <taxon>Peracarida</taxon>
        <taxon>Amphipoda</taxon>
        <taxon>Senticaudata</taxon>
        <taxon>Talitrida</taxon>
        <taxon>Talitroidea</taxon>
        <taxon>Hyalellidae</taxon>
        <taxon>Hyalella</taxon>
    </lineage>
</organism>
<protein>
    <submittedName>
        <fullName evidence="3">Uncharacterized protein LOC108668316</fullName>
    </submittedName>
</protein>
<accession>A0A8B7NBP1</accession>
<evidence type="ECO:0000313" key="3">
    <source>
        <dbReference type="RefSeq" id="XP_018010994.1"/>
    </source>
</evidence>
<keyword evidence="1" id="KW-0732">Signal</keyword>
<dbReference type="RefSeq" id="XP_018010994.1">
    <property type="nucleotide sequence ID" value="XM_018155505.2"/>
</dbReference>
<gene>
    <name evidence="3" type="primary">LOC108668316</name>
</gene>
<feature type="signal peptide" evidence="1">
    <location>
        <begin position="1"/>
        <end position="19"/>
    </location>
</feature>
<dbReference type="KEGG" id="hazt:108668316"/>
<dbReference type="AlphaFoldDB" id="A0A8B7NBP1"/>
<feature type="chain" id="PRO_5034404235" evidence="1">
    <location>
        <begin position="20"/>
        <end position="240"/>
    </location>
</feature>
<dbReference type="InterPro" id="IPR011024">
    <property type="entry name" value="G_crystallin-like"/>
</dbReference>
<reference evidence="3" key="1">
    <citation type="submission" date="2025-08" db="UniProtKB">
        <authorList>
            <consortium name="RefSeq"/>
        </authorList>
    </citation>
    <scope>IDENTIFICATION</scope>
    <source>
        <tissue evidence="3">Whole organism</tissue>
    </source>
</reference>
<name>A0A8B7NBP1_HYAAZ</name>